<dbReference type="AlphaFoldDB" id="A0A261F1D7"/>
<dbReference type="EMBL" id="MWWQ01000005">
    <property type="protein sequence ID" value="OZG52939.1"/>
    <property type="molecule type" value="Genomic_DNA"/>
</dbReference>
<feature type="region of interest" description="Disordered" evidence="1">
    <location>
        <begin position="348"/>
        <end position="439"/>
    </location>
</feature>
<reference evidence="2 3" key="1">
    <citation type="journal article" date="2017" name="BMC Genomics">
        <title>Comparative genomic and phylogenomic analyses of the Bifidobacteriaceae family.</title>
        <authorList>
            <person name="Lugli G.A."/>
            <person name="Milani C."/>
            <person name="Turroni F."/>
            <person name="Duranti S."/>
            <person name="Mancabelli L."/>
            <person name="Mangifesta M."/>
            <person name="Ferrario C."/>
            <person name="Modesto M."/>
            <person name="Mattarelli P."/>
            <person name="Jiri K."/>
            <person name="van Sinderen D."/>
            <person name="Ventura M."/>
        </authorList>
    </citation>
    <scope>NUCLEOTIDE SEQUENCE [LARGE SCALE GENOMIC DNA]</scope>
    <source>
        <strain evidence="2 3">DSM 24744</strain>
    </source>
</reference>
<feature type="compositionally biased region" description="Basic residues" evidence="1">
    <location>
        <begin position="422"/>
        <end position="434"/>
    </location>
</feature>
<gene>
    <name evidence="2" type="ORF">PSSU_0557</name>
</gene>
<feature type="compositionally biased region" description="Basic residues" evidence="1">
    <location>
        <begin position="33"/>
        <end position="52"/>
    </location>
</feature>
<feature type="region of interest" description="Disordered" evidence="1">
    <location>
        <begin position="22"/>
        <end position="52"/>
    </location>
</feature>
<feature type="compositionally biased region" description="Basic residues" evidence="1">
    <location>
        <begin position="361"/>
        <end position="370"/>
    </location>
</feature>
<evidence type="ECO:0000313" key="2">
    <source>
        <dbReference type="EMBL" id="OZG52939.1"/>
    </source>
</evidence>
<dbReference type="OrthoDB" id="10017716at2"/>
<accession>A0A261F1D7</accession>
<evidence type="ECO:0000313" key="3">
    <source>
        <dbReference type="Proteomes" id="UP000216454"/>
    </source>
</evidence>
<comment type="caution">
    <text evidence="2">The sequence shown here is derived from an EMBL/GenBank/DDBJ whole genome shotgun (WGS) entry which is preliminary data.</text>
</comment>
<proteinExistence type="predicted"/>
<name>A0A261F1D7_9BIFI</name>
<sequence length="526" mass="58461">MDEDECDQFVSLEKLVRCDECSESSSEDSHGYYKLRSRGKGKRRSTSKLLRPRRRPSQIIAPAGCMFDREDGVPPQLRRLGLCECDLTPRVPLESMGPVVARCLQEDRATVLSAYAEFLRAIGVNPRGRARCVQEIDAIHDAFFDWFAYDYTYADGVTVLEKFLMENAAGVHQLTHERVKALWSVLNCSIEGAFLVERVMAFARLTMLRSLQDGFKLYVEDSMLSMSLLGCENTFIAGRFTQFGPVWRPSARPFHIPTPYRSVVPGAIDDMTAVRVRAQRSQQRMSRRRALGSFAMRGTHGTLFAGVPDAFVPDPVNSASLEWFMASGTFDISQFVPMMPVDVEDDIESIEGTGGDGSNNRKSKRGKGARKAPADVETGEDAEGDGIHSRSDTVREGTAREGAVREGAAKGETVRGNTAKRNATRGRKTGRSKGKTGNCGKPLSDCDTFDCDEYVDLTYRMPLADCRNSHGHICNAEDHVIAGMSYLQLLGMVFCAPGEEPYDQHGYESRDYMMICNELFDMGIMV</sequence>
<feature type="compositionally biased region" description="Basic and acidic residues" evidence="1">
    <location>
        <begin position="385"/>
        <end position="413"/>
    </location>
</feature>
<dbReference type="RefSeq" id="WP_094690851.1">
    <property type="nucleotide sequence ID" value="NZ_MWWQ01000005.1"/>
</dbReference>
<keyword evidence="3" id="KW-1185">Reference proteome</keyword>
<evidence type="ECO:0000256" key="1">
    <source>
        <dbReference type="SAM" id="MobiDB-lite"/>
    </source>
</evidence>
<dbReference type="Proteomes" id="UP000216454">
    <property type="component" value="Unassembled WGS sequence"/>
</dbReference>
<organism evidence="2 3">
    <name type="scientific">Pseudoscardovia suis</name>
    <dbReference type="NCBI Taxonomy" id="987063"/>
    <lineage>
        <taxon>Bacteria</taxon>
        <taxon>Bacillati</taxon>
        <taxon>Actinomycetota</taxon>
        <taxon>Actinomycetes</taxon>
        <taxon>Bifidobacteriales</taxon>
        <taxon>Bifidobacteriaceae</taxon>
        <taxon>Pseudoscardovia</taxon>
    </lineage>
</organism>
<protein>
    <submittedName>
        <fullName evidence="2">Uncharacterized protein</fullName>
    </submittedName>
</protein>